<feature type="chain" id="PRO_5014708012" evidence="1">
    <location>
        <begin position="17"/>
        <end position="66"/>
    </location>
</feature>
<proteinExistence type="predicted"/>
<dbReference type="EMBL" id="GGFK01015255">
    <property type="protein sequence ID" value="MBW48576.1"/>
    <property type="molecule type" value="Transcribed_RNA"/>
</dbReference>
<keyword evidence="1" id="KW-0732">Signal</keyword>
<evidence type="ECO:0000313" key="2">
    <source>
        <dbReference type="EMBL" id="MBW48576.1"/>
    </source>
</evidence>
<organism evidence="2">
    <name type="scientific">Anopheles triannulatus</name>
    <dbReference type="NCBI Taxonomy" id="58253"/>
    <lineage>
        <taxon>Eukaryota</taxon>
        <taxon>Metazoa</taxon>
        <taxon>Ecdysozoa</taxon>
        <taxon>Arthropoda</taxon>
        <taxon>Hexapoda</taxon>
        <taxon>Insecta</taxon>
        <taxon>Pterygota</taxon>
        <taxon>Neoptera</taxon>
        <taxon>Endopterygota</taxon>
        <taxon>Diptera</taxon>
        <taxon>Nematocera</taxon>
        <taxon>Culicoidea</taxon>
        <taxon>Culicidae</taxon>
        <taxon>Anophelinae</taxon>
        <taxon>Anopheles</taxon>
    </lineage>
</organism>
<protein>
    <submittedName>
        <fullName evidence="2">Putative secreted protein</fullName>
    </submittedName>
</protein>
<name>A0A2M4B6B6_9DIPT</name>
<accession>A0A2M4B6B6</accession>
<reference evidence="2" key="1">
    <citation type="submission" date="2018-01" db="EMBL/GenBank/DDBJ databases">
        <title>An insight into the sialome of Amazonian anophelines.</title>
        <authorList>
            <person name="Ribeiro J.M."/>
            <person name="Scarpassa V."/>
            <person name="Calvo E."/>
        </authorList>
    </citation>
    <scope>NUCLEOTIDE SEQUENCE</scope>
    <source>
        <tissue evidence="2">Salivary glands</tissue>
    </source>
</reference>
<sequence>MFATSFIYIFLARLSAHCISTLQPVIQNSSGAVALNTHPGLFVDSGEKDKKEKNKKCAQLSTLIQI</sequence>
<dbReference type="AlphaFoldDB" id="A0A2M4B6B6"/>
<feature type="signal peptide" evidence="1">
    <location>
        <begin position="1"/>
        <end position="16"/>
    </location>
</feature>
<evidence type="ECO:0000256" key="1">
    <source>
        <dbReference type="SAM" id="SignalP"/>
    </source>
</evidence>